<proteinExistence type="predicted"/>
<dbReference type="AlphaFoldDB" id="A0A8R7UIN6"/>
<protein>
    <submittedName>
        <fullName evidence="1">Uncharacterized protein</fullName>
    </submittedName>
</protein>
<dbReference type="EnsemblPlants" id="TuG1812G0500002797.01.T02">
    <property type="protein sequence ID" value="TuG1812G0500002797.01.T02"/>
    <property type="gene ID" value="TuG1812G0500002797.01"/>
</dbReference>
<accession>A0A8R7UIN6</accession>
<sequence length="66" mass="7460">DHSPSSCHASWLIKLEVHNALMSNCRNAELFWPESAASGKKKASDNESFRWSLRTILARFQGKSRA</sequence>
<reference evidence="2" key="1">
    <citation type="journal article" date="2013" name="Nature">
        <title>Draft genome of the wheat A-genome progenitor Triticum urartu.</title>
        <authorList>
            <person name="Ling H.Q."/>
            <person name="Zhao S."/>
            <person name="Liu D."/>
            <person name="Wang J."/>
            <person name="Sun H."/>
            <person name="Zhang C."/>
            <person name="Fan H."/>
            <person name="Li D."/>
            <person name="Dong L."/>
            <person name="Tao Y."/>
            <person name="Gao C."/>
            <person name="Wu H."/>
            <person name="Li Y."/>
            <person name="Cui Y."/>
            <person name="Guo X."/>
            <person name="Zheng S."/>
            <person name="Wang B."/>
            <person name="Yu K."/>
            <person name="Liang Q."/>
            <person name="Yang W."/>
            <person name="Lou X."/>
            <person name="Chen J."/>
            <person name="Feng M."/>
            <person name="Jian J."/>
            <person name="Zhang X."/>
            <person name="Luo G."/>
            <person name="Jiang Y."/>
            <person name="Liu J."/>
            <person name="Wang Z."/>
            <person name="Sha Y."/>
            <person name="Zhang B."/>
            <person name="Wu H."/>
            <person name="Tang D."/>
            <person name="Shen Q."/>
            <person name="Xue P."/>
            <person name="Zou S."/>
            <person name="Wang X."/>
            <person name="Liu X."/>
            <person name="Wang F."/>
            <person name="Yang Y."/>
            <person name="An X."/>
            <person name="Dong Z."/>
            <person name="Zhang K."/>
            <person name="Zhang X."/>
            <person name="Luo M.C."/>
            <person name="Dvorak J."/>
            <person name="Tong Y."/>
            <person name="Wang J."/>
            <person name="Yang H."/>
            <person name="Li Z."/>
            <person name="Wang D."/>
            <person name="Zhang A."/>
            <person name="Wang J."/>
        </authorList>
    </citation>
    <scope>NUCLEOTIDE SEQUENCE</scope>
    <source>
        <strain evidence="2">cv. G1812</strain>
    </source>
</reference>
<dbReference type="EnsemblPlants" id="TuG1812G0500002797.01.T01">
    <property type="protein sequence ID" value="TuG1812G0500002797.01.T01"/>
    <property type="gene ID" value="TuG1812G0500002797.01"/>
</dbReference>
<reference evidence="1" key="3">
    <citation type="submission" date="2022-06" db="UniProtKB">
        <authorList>
            <consortium name="EnsemblPlants"/>
        </authorList>
    </citation>
    <scope>IDENTIFICATION</scope>
</reference>
<evidence type="ECO:0000313" key="2">
    <source>
        <dbReference type="Proteomes" id="UP000015106"/>
    </source>
</evidence>
<dbReference type="Proteomes" id="UP000015106">
    <property type="component" value="Chromosome 5"/>
</dbReference>
<reference evidence="1" key="2">
    <citation type="submission" date="2018-03" db="EMBL/GenBank/DDBJ databases">
        <title>The Triticum urartu genome reveals the dynamic nature of wheat genome evolution.</title>
        <authorList>
            <person name="Ling H."/>
            <person name="Ma B."/>
            <person name="Shi X."/>
            <person name="Liu H."/>
            <person name="Dong L."/>
            <person name="Sun H."/>
            <person name="Cao Y."/>
            <person name="Gao Q."/>
            <person name="Zheng S."/>
            <person name="Li Y."/>
            <person name="Yu Y."/>
            <person name="Du H."/>
            <person name="Qi M."/>
            <person name="Li Y."/>
            <person name="Yu H."/>
            <person name="Cui Y."/>
            <person name="Wang N."/>
            <person name="Chen C."/>
            <person name="Wu H."/>
            <person name="Zhao Y."/>
            <person name="Zhang J."/>
            <person name="Li Y."/>
            <person name="Zhou W."/>
            <person name="Zhang B."/>
            <person name="Hu W."/>
            <person name="Eijk M."/>
            <person name="Tang J."/>
            <person name="Witsenboer H."/>
            <person name="Zhao S."/>
            <person name="Li Z."/>
            <person name="Zhang A."/>
            <person name="Wang D."/>
            <person name="Liang C."/>
        </authorList>
    </citation>
    <scope>NUCLEOTIDE SEQUENCE [LARGE SCALE GENOMIC DNA]</scope>
    <source>
        <strain evidence="1">cv. G1812</strain>
    </source>
</reference>
<dbReference type="Gramene" id="TuG1812G0500002797.01.T02">
    <property type="protein sequence ID" value="TuG1812G0500002797.01.T02"/>
    <property type="gene ID" value="TuG1812G0500002797.01"/>
</dbReference>
<name>A0A8R7UIN6_TRIUA</name>
<keyword evidence="2" id="KW-1185">Reference proteome</keyword>
<evidence type="ECO:0000313" key="1">
    <source>
        <dbReference type="EnsemblPlants" id="TuG1812G0500002797.01.T02"/>
    </source>
</evidence>
<dbReference type="Gramene" id="TuG1812G0500002797.01.T01">
    <property type="protein sequence ID" value="TuG1812G0500002797.01.T01"/>
    <property type="gene ID" value="TuG1812G0500002797.01"/>
</dbReference>
<organism evidence="1 2">
    <name type="scientific">Triticum urartu</name>
    <name type="common">Red wild einkorn</name>
    <name type="synonym">Crithodium urartu</name>
    <dbReference type="NCBI Taxonomy" id="4572"/>
    <lineage>
        <taxon>Eukaryota</taxon>
        <taxon>Viridiplantae</taxon>
        <taxon>Streptophyta</taxon>
        <taxon>Embryophyta</taxon>
        <taxon>Tracheophyta</taxon>
        <taxon>Spermatophyta</taxon>
        <taxon>Magnoliopsida</taxon>
        <taxon>Liliopsida</taxon>
        <taxon>Poales</taxon>
        <taxon>Poaceae</taxon>
        <taxon>BOP clade</taxon>
        <taxon>Pooideae</taxon>
        <taxon>Triticodae</taxon>
        <taxon>Triticeae</taxon>
        <taxon>Triticinae</taxon>
        <taxon>Triticum</taxon>
    </lineage>
</organism>